<reference evidence="1" key="1">
    <citation type="journal article" date="2019" name="Sci. Rep.">
        <title>Draft genome of Tanacetum cinerariifolium, the natural source of mosquito coil.</title>
        <authorList>
            <person name="Yamashiro T."/>
            <person name="Shiraishi A."/>
            <person name="Satake H."/>
            <person name="Nakayama K."/>
        </authorList>
    </citation>
    <scope>NUCLEOTIDE SEQUENCE</scope>
</reference>
<sequence>RHPLVQVLGGRYIEHIVGPGHGHAAGLLGHEGDRVTLVQQAQLATRPLTGGRVQVDAPRKEISVIVGRQRAYVASSVAPLLAGSKEGEARYAVAGGVHQHHAGAVEDVARRHLRPAALHKVFGPRRPTVAAHAPVNAENSARAHVEI</sequence>
<organism evidence="1">
    <name type="scientific">Tanacetum cinerariifolium</name>
    <name type="common">Dalmatian daisy</name>
    <name type="synonym">Chrysanthemum cinerariifolium</name>
    <dbReference type="NCBI Taxonomy" id="118510"/>
    <lineage>
        <taxon>Eukaryota</taxon>
        <taxon>Viridiplantae</taxon>
        <taxon>Streptophyta</taxon>
        <taxon>Embryophyta</taxon>
        <taxon>Tracheophyta</taxon>
        <taxon>Spermatophyta</taxon>
        <taxon>Magnoliopsida</taxon>
        <taxon>eudicotyledons</taxon>
        <taxon>Gunneridae</taxon>
        <taxon>Pentapetalae</taxon>
        <taxon>asterids</taxon>
        <taxon>campanulids</taxon>
        <taxon>Asterales</taxon>
        <taxon>Asteraceae</taxon>
        <taxon>Asteroideae</taxon>
        <taxon>Anthemideae</taxon>
        <taxon>Anthemidinae</taxon>
        <taxon>Tanacetum</taxon>
    </lineage>
</organism>
<feature type="non-terminal residue" evidence="1">
    <location>
        <position position="1"/>
    </location>
</feature>
<protein>
    <submittedName>
        <fullName evidence="1">Uncharacterized protein</fullName>
    </submittedName>
</protein>
<gene>
    <name evidence="1" type="ORF">Tci_869046</name>
</gene>
<comment type="caution">
    <text evidence="1">The sequence shown here is derived from an EMBL/GenBank/DDBJ whole genome shotgun (WGS) entry which is preliminary data.</text>
</comment>
<name>A0A699SHB9_TANCI</name>
<proteinExistence type="predicted"/>
<dbReference type="AlphaFoldDB" id="A0A699SHB9"/>
<accession>A0A699SHB9</accession>
<evidence type="ECO:0000313" key="1">
    <source>
        <dbReference type="EMBL" id="GFC97076.1"/>
    </source>
</evidence>
<dbReference type="EMBL" id="BKCJ011163924">
    <property type="protein sequence ID" value="GFC97076.1"/>
    <property type="molecule type" value="Genomic_DNA"/>
</dbReference>